<keyword evidence="5" id="KW-0539">Nucleus</keyword>
<dbReference type="EMBL" id="VEPZ02001327">
    <property type="protein sequence ID" value="KAE8680315.1"/>
    <property type="molecule type" value="Genomic_DNA"/>
</dbReference>
<evidence type="ECO:0000256" key="2">
    <source>
        <dbReference type="ARBA" id="ARBA00023015"/>
    </source>
</evidence>
<comment type="subcellular location">
    <subcellularLocation>
        <location evidence="1">Nucleus</location>
    </subcellularLocation>
</comment>
<dbReference type="PANTHER" id="PTHR45914">
    <property type="entry name" value="TRANSCRIPTION FACTOR HEC3-RELATED"/>
    <property type="match status" value="1"/>
</dbReference>
<dbReference type="InterPro" id="IPR036638">
    <property type="entry name" value="HLH_DNA-bd_sf"/>
</dbReference>
<proteinExistence type="predicted"/>
<dbReference type="SMART" id="SM00353">
    <property type="entry name" value="HLH"/>
    <property type="match status" value="1"/>
</dbReference>
<feature type="domain" description="BHLH" evidence="6">
    <location>
        <begin position="2"/>
        <end position="51"/>
    </location>
</feature>
<evidence type="ECO:0000259" key="6">
    <source>
        <dbReference type="PROSITE" id="PS50888"/>
    </source>
</evidence>
<dbReference type="GO" id="GO:0003677">
    <property type="term" value="F:DNA binding"/>
    <property type="evidence" value="ECO:0007669"/>
    <property type="project" value="UniProtKB-KW"/>
</dbReference>
<gene>
    <name evidence="7" type="ORF">F3Y22_tig00111392pilonHSYRG00630</name>
</gene>
<comment type="caution">
    <text evidence="7">The sequence shown here is derived from an EMBL/GenBank/DDBJ whole genome shotgun (WGS) entry which is preliminary data.</text>
</comment>
<evidence type="ECO:0000313" key="7">
    <source>
        <dbReference type="EMBL" id="KAE8680315.1"/>
    </source>
</evidence>
<keyword evidence="3" id="KW-0238">DNA-binding</keyword>
<dbReference type="Proteomes" id="UP000436088">
    <property type="component" value="Unassembled WGS sequence"/>
</dbReference>
<name>A0A6A2YLX5_HIBSY</name>
<protein>
    <submittedName>
        <fullName evidence="7">Transcription factor bHLH52</fullName>
    </submittedName>
</protein>
<reference evidence="7" key="1">
    <citation type="submission" date="2019-09" db="EMBL/GenBank/DDBJ databases">
        <title>Draft genome information of white flower Hibiscus syriacus.</title>
        <authorList>
            <person name="Kim Y.-M."/>
        </authorList>
    </citation>
    <scope>NUCLEOTIDE SEQUENCE [LARGE SCALE GENOMIC DNA]</scope>
    <source>
        <strain evidence="7">YM2019G1</strain>
    </source>
</reference>
<keyword evidence="2" id="KW-0805">Transcription regulation</keyword>
<dbReference type="InterPro" id="IPR045843">
    <property type="entry name" value="IND-like"/>
</dbReference>
<accession>A0A6A2YLX5</accession>
<dbReference type="GO" id="GO:0046983">
    <property type="term" value="F:protein dimerization activity"/>
    <property type="evidence" value="ECO:0007669"/>
    <property type="project" value="InterPro"/>
</dbReference>
<dbReference type="GO" id="GO:0005634">
    <property type="term" value="C:nucleus"/>
    <property type="evidence" value="ECO:0007669"/>
    <property type="project" value="UniProtKB-SubCell"/>
</dbReference>
<evidence type="ECO:0000313" key="8">
    <source>
        <dbReference type="Proteomes" id="UP000436088"/>
    </source>
</evidence>
<organism evidence="7 8">
    <name type="scientific">Hibiscus syriacus</name>
    <name type="common">Rose of Sharon</name>
    <dbReference type="NCBI Taxonomy" id="106335"/>
    <lineage>
        <taxon>Eukaryota</taxon>
        <taxon>Viridiplantae</taxon>
        <taxon>Streptophyta</taxon>
        <taxon>Embryophyta</taxon>
        <taxon>Tracheophyta</taxon>
        <taxon>Spermatophyta</taxon>
        <taxon>Magnoliopsida</taxon>
        <taxon>eudicotyledons</taxon>
        <taxon>Gunneridae</taxon>
        <taxon>Pentapetalae</taxon>
        <taxon>rosids</taxon>
        <taxon>malvids</taxon>
        <taxon>Malvales</taxon>
        <taxon>Malvaceae</taxon>
        <taxon>Malvoideae</taxon>
        <taxon>Hibiscus</taxon>
    </lineage>
</organism>
<dbReference type="SUPFAM" id="SSF47459">
    <property type="entry name" value="HLH, helix-loop-helix DNA-binding domain"/>
    <property type="match status" value="1"/>
</dbReference>
<evidence type="ECO:0000256" key="4">
    <source>
        <dbReference type="ARBA" id="ARBA00023163"/>
    </source>
</evidence>
<evidence type="ECO:0000256" key="1">
    <source>
        <dbReference type="ARBA" id="ARBA00004123"/>
    </source>
</evidence>
<dbReference type="Pfam" id="PF00010">
    <property type="entry name" value="HLH"/>
    <property type="match status" value="1"/>
</dbReference>
<dbReference type="GO" id="GO:0003700">
    <property type="term" value="F:DNA-binding transcription factor activity"/>
    <property type="evidence" value="ECO:0007669"/>
    <property type="project" value="InterPro"/>
</dbReference>
<evidence type="ECO:0000256" key="5">
    <source>
        <dbReference type="ARBA" id="ARBA00023242"/>
    </source>
</evidence>
<sequence>MKSVSVQSIAARERRRKITKKTQELGKLVPCGSKMNTAEMLQSAFKYVKYLQAQLGILQLMDSSFAESEKTSCKENMQIVTSPKVLEKLTWKVSVWFQTMSFSLWQDTLNLHSPMNSVACYLHLSIPEMTGFTIVLRQCFGGSKLHRRFDSDQLQTGAVAAGECMKNGVVGAHSSSDCCERVRLSHVECACASVTPKLASLLGVDRTIKQIEGCGRIVPRNFKCGSKM</sequence>
<dbReference type="InterPro" id="IPR011598">
    <property type="entry name" value="bHLH_dom"/>
</dbReference>
<dbReference type="AlphaFoldDB" id="A0A6A2YLX5"/>
<evidence type="ECO:0000256" key="3">
    <source>
        <dbReference type="ARBA" id="ARBA00023125"/>
    </source>
</evidence>
<dbReference type="Gene3D" id="4.10.280.10">
    <property type="entry name" value="Helix-loop-helix DNA-binding domain"/>
    <property type="match status" value="1"/>
</dbReference>
<keyword evidence="8" id="KW-1185">Reference proteome</keyword>
<keyword evidence="4" id="KW-0804">Transcription</keyword>
<dbReference type="PROSITE" id="PS50888">
    <property type="entry name" value="BHLH"/>
    <property type="match status" value="1"/>
</dbReference>